<dbReference type="KEGG" id="bbev:BBEV_2007"/>
<evidence type="ECO:0000313" key="1">
    <source>
        <dbReference type="EMBL" id="AOM83367.1"/>
    </source>
</evidence>
<keyword evidence="2" id="KW-1185">Reference proteome</keyword>
<name>A0A1D7QWH0_9BACI</name>
<organism evidence="1 2">
    <name type="scientific">Salisediminibacterium beveridgei</name>
    <dbReference type="NCBI Taxonomy" id="632773"/>
    <lineage>
        <taxon>Bacteria</taxon>
        <taxon>Bacillati</taxon>
        <taxon>Bacillota</taxon>
        <taxon>Bacilli</taxon>
        <taxon>Bacillales</taxon>
        <taxon>Bacillaceae</taxon>
        <taxon>Salisediminibacterium</taxon>
    </lineage>
</organism>
<sequence length="83" mass="9822">MGYIPPVRDEQTLQYVNRHEKQTSSIKTLTAAERAELFSAMKRNKHDRMNYIFMTPKAKEKTKEETEFEQMFTGRGERFDSSV</sequence>
<reference evidence="1 2" key="1">
    <citation type="submission" date="2015-08" db="EMBL/GenBank/DDBJ databases">
        <title>The complete genome sequence of Bacillus beveridgei MLTeJB.</title>
        <authorList>
            <person name="Hanson T.E."/>
            <person name="Mesa C."/>
            <person name="Basesman S.M."/>
            <person name="Oremland R.S."/>
        </authorList>
    </citation>
    <scope>NUCLEOTIDE SEQUENCE [LARGE SCALE GENOMIC DNA]</scope>
    <source>
        <strain evidence="1 2">MLTeJB</strain>
    </source>
</reference>
<dbReference type="Proteomes" id="UP000094463">
    <property type="component" value="Chromosome"/>
</dbReference>
<dbReference type="OrthoDB" id="2885467at2"/>
<dbReference type="AlphaFoldDB" id="A0A1D7QWH0"/>
<accession>A0A1D7QWH0</accession>
<protein>
    <submittedName>
        <fullName evidence="1">Uncharacterized protein</fullName>
    </submittedName>
</protein>
<dbReference type="RefSeq" id="WP_069365357.1">
    <property type="nucleotide sequence ID" value="NZ_CP012502.1"/>
</dbReference>
<proteinExistence type="predicted"/>
<gene>
    <name evidence="1" type="ORF">BBEV_2007</name>
</gene>
<dbReference type="EMBL" id="CP012502">
    <property type="protein sequence ID" value="AOM83367.1"/>
    <property type="molecule type" value="Genomic_DNA"/>
</dbReference>
<evidence type="ECO:0000313" key="2">
    <source>
        <dbReference type="Proteomes" id="UP000094463"/>
    </source>
</evidence>